<evidence type="ECO:0000256" key="1">
    <source>
        <dbReference type="ARBA" id="ARBA00004141"/>
    </source>
</evidence>
<feature type="transmembrane region" description="Helical" evidence="8">
    <location>
        <begin position="214"/>
        <end position="234"/>
    </location>
</feature>
<evidence type="ECO:0000259" key="9">
    <source>
        <dbReference type="PROSITE" id="PS50850"/>
    </source>
</evidence>
<feature type="transmembrane region" description="Helical" evidence="8">
    <location>
        <begin position="278"/>
        <end position="305"/>
    </location>
</feature>
<dbReference type="Gene3D" id="1.20.1250.20">
    <property type="entry name" value="MFS general substrate transporter like domains"/>
    <property type="match status" value="2"/>
</dbReference>
<name>A0A2T3A8J6_9PEZI</name>
<dbReference type="InParanoid" id="A0A2T3A8J6"/>
<feature type="transmembrane region" description="Helical" evidence="8">
    <location>
        <begin position="445"/>
        <end position="467"/>
    </location>
</feature>
<protein>
    <submittedName>
        <fullName evidence="10">Riboflavin transporter MCH5</fullName>
    </submittedName>
</protein>
<evidence type="ECO:0000256" key="2">
    <source>
        <dbReference type="ARBA" id="ARBA00006727"/>
    </source>
</evidence>
<dbReference type="InterPro" id="IPR011701">
    <property type="entry name" value="MFS"/>
</dbReference>
<dbReference type="PROSITE" id="PS50850">
    <property type="entry name" value="MFS"/>
    <property type="match status" value="1"/>
</dbReference>
<dbReference type="EMBL" id="KZ678439">
    <property type="protein sequence ID" value="PSR85698.1"/>
    <property type="molecule type" value="Genomic_DNA"/>
</dbReference>
<evidence type="ECO:0000256" key="8">
    <source>
        <dbReference type="SAM" id="Phobius"/>
    </source>
</evidence>
<evidence type="ECO:0000313" key="11">
    <source>
        <dbReference type="Proteomes" id="UP000241462"/>
    </source>
</evidence>
<sequence length="481" mass="51524">MAVHDPASAYSTSSTALDEHVHKPGNEKYDRPVSHIAETNTDEEKGPSSIDDNTTEDAAAGSEAAAAGPLPGFGWHPSDFPDGGFEAWSVVLGGWCGLFCTFGFISCVGVFQEYYESGPLSHYSTSSVSWITATEVFAMIFFGIVFGRLFDVYGPRWILVFGSIFYVFGLMMTSLATEYYQFFLAQSICAAIASAAVFNACMTSVVSWFFKRRALAFGIMVSGSSIGGFVMPIMIEKLIPQVGFPWTMRVVAFIYLALLCVVCVTVKSRLPPQPKPLVVADYLAGFTEPAFALTVAANFLFYWGMFIPYNYILLQAASAGMSENLIDYLIPILNAVSIFGRILPGLAADRFGRFNIMIGVTLLSAVITLAVWIPAAQSSAGIIVFVALFGFASGGFVSLMPAIIAQLSDIRQIGIRTGTAMAIMSLGALTGSPIAGAIVQAQDGGYLGLQLFAGLAMASSVVVYLIARGWLVGYGKVFARI</sequence>
<feature type="transmembrane region" description="Helical" evidence="8">
    <location>
        <begin position="381"/>
        <end position="405"/>
    </location>
</feature>
<reference evidence="10 11" key="1">
    <citation type="journal article" date="2018" name="Mycol. Prog.">
        <title>Coniella lustricola, a new species from submerged detritus.</title>
        <authorList>
            <person name="Raudabaugh D.B."/>
            <person name="Iturriaga T."/>
            <person name="Carver A."/>
            <person name="Mondo S."/>
            <person name="Pangilinan J."/>
            <person name="Lipzen A."/>
            <person name="He G."/>
            <person name="Amirebrahimi M."/>
            <person name="Grigoriev I.V."/>
            <person name="Miller A.N."/>
        </authorList>
    </citation>
    <scope>NUCLEOTIDE SEQUENCE [LARGE SCALE GENOMIC DNA]</scope>
    <source>
        <strain evidence="10 11">B22-T-1</strain>
    </source>
</reference>
<evidence type="ECO:0000256" key="5">
    <source>
        <dbReference type="ARBA" id="ARBA00022989"/>
    </source>
</evidence>
<organism evidence="10 11">
    <name type="scientific">Coniella lustricola</name>
    <dbReference type="NCBI Taxonomy" id="2025994"/>
    <lineage>
        <taxon>Eukaryota</taxon>
        <taxon>Fungi</taxon>
        <taxon>Dikarya</taxon>
        <taxon>Ascomycota</taxon>
        <taxon>Pezizomycotina</taxon>
        <taxon>Sordariomycetes</taxon>
        <taxon>Sordariomycetidae</taxon>
        <taxon>Diaporthales</taxon>
        <taxon>Schizoparmaceae</taxon>
        <taxon>Coniella</taxon>
    </lineage>
</organism>
<feature type="compositionally biased region" description="Basic and acidic residues" evidence="7">
    <location>
        <begin position="17"/>
        <end position="33"/>
    </location>
</feature>
<dbReference type="SUPFAM" id="SSF103473">
    <property type="entry name" value="MFS general substrate transporter"/>
    <property type="match status" value="1"/>
</dbReference>
<dbReference type="Proteomes" id="UP000241462">
    <property type="component" value="Unassembled WGS sequence"/>
</dbReference>
<feature type="transmembrane region" description="Helical" evidence="8">
    <location>
        <begin position="131"/>
        <end position="150"/>
    </location>
</feature>
<comment type="similarity">
    <text evidence="2">Belongs to the major facilitator superfamily. Monocarboxylate porter (TC 2.A.1.13) family.</text>
</comment>
<gene>
    <name evidence="10" type="ORF">BD289DRAFT_253082</name>
</gene>
<feature type="region of interest" description="Disordered" evidence="7">
    <location>
        <begin position="1"/>
        <end position="61"/>
    </location>
</feature>
<evidence type="ECO:0000256" key="6">
    <source>
        <dbReference type="ARBA" id="ARBA00023136"/>
    </source>
</evidence>
<dbReference type="GO" id="GO:0022857">
    <property type="term" value="F:transmembrane transporter activity"/>
    <property type="evidence" value="ECO:0007669"/>
    <property type="project" value="InterPro"/>
</dbReference>
<keyword evidence="5 8" id="KW-1133">Transmembrane helix</keyword>
<dbReference type="InterPro" id="IPR050327">
    <property type="entry name" value="Proton-linked_MCT"/>
</dbReference>
<dbReference type="OrthoDB" id="5667at2759"/>
<feature type="transmembrane region" description="Helical" evidence="8">
    <location>
        <begin position="157"/>
        <end position="176"/>
    </location>
</feature>
<dbReference type="InterPro" id="IPR036259">
    <property type="entry name" value="MFS_trans_sf"/>
</dbReference>
<dbReference type="Pfam" id="PF07690">
    <property type="entry name" value="MFS_1"/>
    <property type="match status" value="1"/>
</dbReference>
<feature type="transmembrane region" description="Helical" evidence="8">
    <location>
        <begin position="246"/>
        <end position="266"/>
    </location>
</feature>
<evidence type="ECO:0000256" key="3">
    <source>
        <dbReference type="ARBA" id="ARBA00022448"/>
    </source>
</evidence>
<evidence type="ECO:0000256" key="7">
    <source>
        <dbReference type="SAM" id="MobiDB-lite"/>
    </source>
</evidence>
<feature type="transmembrane region" description="Helical" evidence="8">
    <location>
        <begin position="87"/>
        <end position="111"/>
    </location>
</feature>
<evidence type="ECO:0000256" key="4">
    <source>
        <dbReference type="ARBA" id="ARBA00022692"/>
    </source>
</evidence>
<dbReference type="CDD" id="cd17352">
    <property type="entry name" value="MFS_MCT_SLC16"/>
    <property type="match status" value="1"/>
</dbReference>
<dbReference type="InterPro" id="IPR020846">
    <property type="entry name" value="MFS_dom"/>
</dbReference>
<dbReference type="PANTHER" id="PTHR11360:SF224">
    <property type="entry name" value="MAJOR FACILITATOR SUPERFAMILY (MFS) PROFILE DOMAIN-CONTAINING PROTEIN-RELATED"/>
    <property type="match status" value="1"/>
</dbReference>
<feature type="domain" description="Major facilitator superfamily (MFS) profile" evidence="9">
    <location>
        <begin position="86"/>
        <end position="471"/>
    </location>
</feature>
<keyword evidence="6 8" id="KW-0472">Membrane</keyword>
<proteinExistence type="inferred from homology"/>
<dbReference type="GO" id="GO:0016020">
    <property type="term" value="C:membrane"/>
    <property type="evidence" value="ECO:0007669"/>
    <property type="project" value="UniProtKB-SubCell"/>
</dbReference>
<feature type="transmembrane region" description="Helical" evidence="8">
    <location>
        <begin position="182"/>
        <end position="202"/>
    </location>
</feature>
<comment type="subcellular location">
    <subcellularLocation>
        <location evidence="1">Membrane</location>
        <topology evidence="1">Multi-pass membrane protein</topology>
    </subcellularLocation>
</comment>
<feature type="transmembrane region" description="Helical" evidence="8">
    <location>
        <begin position="325"/>
        <end position="344"/>
    </location>
</feature>
<feature type="transmembrane region" description="Helical" evidence="8">
    <location>
        <begin position="356"/>
        <end position="375"/>
    </location>
</feature>
<dbReference type="PANTHER" id="PTHR11360">
    <property type="entry name" value="MONOCARBOXYLATE TRANSPORTER"/>
    <property type="match status" value="1"/>
</dbReference>
<keyword evidence="11" id="KW-1185">Reference proteome</keyword>
<feature type="transmembrane region" description="Helical" evidence="8">
    <location>
        <begin position="417"/>
        <end position="439"/>
    </location>
</feature>
<evidence type="ECO:0000313" key="10">
    <source>
        <dbReference type="EMBL" id="PSR85698.1"/>
    </source>
</evidence>
<dbReference type="AlphaFoldDB" id="A0A2T3A8J6"/>
<accession>A0A2T3A8J6</accession>
<keyword evidence="4 8" id="KW-0812">Transmembrane</keyword>
<keyword evidence="3" id="KW-0813">Transport</keyword>